<reference evidence="2" key="1">
    <citation type="journal article" date="2019" name="Int. J. Syst. Evol. Microbiol.">
        <title>The Global Catalogue of Microorganisms (GCM) 10K type strain sequencing project: providing services to taxonomists for standard genome sequencing and annotation.</title>
        <authorList>
            <consortium name="The Broad Institute Genomics Platform"/>
            <consortium name="The Broad Institute Genome Sequencing Center for Infectious Disease"/>
            <person name="Wu L."/>
            <person name="Ma J."/>
        </authorList>
    </citation>
    <scope>NUCLEOTIDE SEQUENCE [LARGE SCALE GENOMIC DNA]</scope>
    <source>
        <strain evidence="2">CCUG 63287</strain>
    </source>
</reference>
<dbReference type="EMBL" id="JBHSGD010000001">
    <property type="protein sequence ID" value="MFC4651577.1"/>
    <property type="molecule type" value="Genomic_DNA"/>
</dbReference>
<accession>A0ABV9JBD8</accession>
<name>A0ABV9JBD8_9LACT</name>
<comment type="caution">
    <text evidence="1">The sequence shown here is derived from an EMBL/GenBank/DDBJ whole genome shotgun (WGS) entry which is preliminary data.</text>
</comment>
<proteinExistence type="predicted"/>
<keyword evidence="2" id="KW-1185">Reference proteome</keyword>
<protein>
    <submittedName>
        <fullName evidence="1">YceD family protein</fullName>
    </submittedName>
</protein>
<gene>
    <name evidence="1" type="ORF">ACFO26_01465</name>
</gene>
<organism evidence="1 2">
    <name type="scientific">Lactococcus nasutitermitis</name>
    <dbReference type="NCBI Taxonomy" id="1652957"/>
    <lineage>
        <taxon>Bacteria</taxon>
        <taxon>Bacillati</taxon>
        <taxon>Bacillota</taxon>
        <taxon>Bacilli</taxon>
        <taxon>Lactobacillales</taxon>
        <taxon>Streptococcaceae</taxon>
        <taxon>Lactococcus</taxon>
    </lineage>
</organism>
<dbReference type="Pfam" id="PF02620">
    <property type="entry name" value="YceD"/>
    <property type="match status" value="1"/>
</dbReference>
<evidence type="ECO:0000313" key="2">
    <source>
        <dbReference type="Proteomes" id="UP001595987"/>
    </source>
</evidence>
<dbReference type="RefSeq" id="WP_213534163.1">
    <property type="nucleotide sequence ID" value="NZ_BOVQ01000003.1"/>
</dbReference>
<evidence type="ECO:0000313" key="1">
    <source>
        <dbReference type="EMBL" id="MFC4651577.1"/>
    </source>
</evidence>
<dbReference type="InterPro" id="IPR003772">
    <property type="entry name" value="YceD"/>
</dbReference>
<sequence length="177" mass="20402">MKWSLNELTKKKLIEFDEKLDLTENLKARSEEILDATVAEVVGQIAYDKGLYLLDYQLSITLTLPSSRTLKPVEYPLSVIVNEIFASLDELKKFENIDETDFIIPLEKDLIFLDESVADNILLEIPLQILAENEKNSKDLPQGKFWSVLTEEEYKKQKEEKIEEKKSPFSGLDGLFD</sequence>
<dbReference type="Proteomes" id="UP001595987">
    <property type="component" value="Unassembled WGS sequence"/>
</dbReference>